<dbReference type="InterPro" id="IPR027469">
    <property type="entry name" value="Cation_efflux_TMD_sf"/>
</dbReference>
<dbReference type="Gene3D" id="1.20.1510.10">
    <property type="entry name" value="Cation efflux protein transmembrane domain"/>
    <property type="match status" value="1"/>
</dbReference>
<keyword evidence="4 8" id="KW-0812">Transmembrane</keyword>
<dbReference type="Pfam" id="PF01545">
    <property type="entry name" value="Cation_efflux"/>
    <property type="match status" value="1"/>
</dbReference>
<evidence type="ECO:0000256" key="4">
    <source>
        <dbReference type="ARBA" id="ARBA00022692"/>
    </source>
</evidence>
<dbReference type="KEGG" id="pcor:KS4_28710"/>
<comment type="similarity">
    <text evidence="2">Belongs to the cation diffusion facilitator (CDF) transporter (TC 2.A.4) family.</text>
</comment>
<dbReference type="NCBIfam" id="TIGR01297">
    <property type="entry name" value="CDF"/>
    <property type="match status" value="1"/>
</dbReference>
<evidence type="ECO:0000313" key="12">
    <source>
        <dbReference type="Proteomes" id="UP000317369"/>
    </source>
</evidence>
<evidence type="ECO:0000256" key="7">
    <source>
        <dbReference type="SAM" id="MobiDB-lite"/>
    </source>
</evidence>
<feature type="transmembrane region" description="Helical" evidence="8">
    <location>
        <begin position="163"/>
        <end position="185"/>
    </location>
</feature>
<evidence type="ECO:0000256" key="3">
    <source>
        <dbReference type="ARBA" id="ARBA00022448"/>
    </source>
</evidence>
<dbReference type="Gene3D" id="3.30.70.1350">
    <property type="entry name" value="Cation efflux protein, cytoplasmic domain"/>
    <property type="match status" value="1"/>
</dbReference>
<dbReference type="GO" id="GO:0015093">
    <property type="term" value="F:ferrous iron transmembrane transporter activity"/>
    <property type="evidence" value="ECO:0007669"/>
    <property type="project" value="TreeGrafter"/>
</dbReference>
<dbReference type="GO" id="GO:0015086">
    <property type="term" value="F:cadmium ion transmembrane transporter activity"/>
    <property type="evidence" value="ECO:0007669"/>
    <property type="project" value="TreeGrafter"/>
</dbReference>
<organism evidence="11 12">
    <name type="scientific">Poriferisphaera corsica</name>
    <dbReference type="NCBI Taxonomy" id="2528020"/>
    <lineage>
        <taxon>Bacteria</taxon>
        <taxon>Pseudomonadati</taxon>
        <taxon>Planctomycetota</taxon>
        <taxon>Phycisphaerae</taxon>
        <taxon>Phycisphaerales</taxon>
        <taxon>Phycisphaeraceae</taxon>
        <taxon>Poriferisphaera</taxon>
    </lineage>
</organism>
<accession>A0A517YX53</accession>
<dbReference type="SUPFAM" id="SSF160240">
    <property type="entry name" value="Cation efflux protein cytoplasmic domain-like"/>
    <property type="match status" value="1"/>
</dbReference>
<dbReference type="InterPro" id="IPR050291">
    <property type="entry name" value="CDF_Transporter"/>
</dbReference>
<dbReference type="PANTHER" id="PTHR43840:SF15">
    <property type="entry name" value="MITOCHONDRIAL METAL TRANSPORTER 1-RELATED"/>
    <property type="match status" value="1"/>
</dbReference>
<dbReference type="GO" id="GO:0006882">
    <property type="term" value="P:intracellular zinc ion homeostasis"/>
    <property type="evidence" value="ECO:0007669"/>
    <property type="project" value="TreeGrafter"/>
</dbReference>
<dbReference type="GO" id="GO:0015341">
    <property type="term" value="F:zinc efflux antiporter activity"/>
    <property type="evidence" value="ECO:0007669"/>
    <property type="project" value="TreeGrafter"/>
</dbReference>
<dbReference type="SUPFAM" id="SSF161111">
    <property type="entry name" value="Cation efflux protein transmembrane domain-like"/>
    <property type="match status" value="1"/>
</dbReference>
<feature type="transmembrane region" description="Helical" evidence="8">
    <location>
        <begin position="55"/>
        <end position="73"/>
    </location>
</feature>
<feature type="domain" description="Cation efflux protein cytoplasmic" evidence="10">
    <location>
        <begin position="221"/>
        <end position="298"/>
    </location>
</feature>
<evidence type="ECO:0000256" key="5">
    <source>
        <dbReference type="ARBA" id="ARBA00022989"/>
    </source>
</evidence>
<dbReference type="Proteomes" id="UP000317369">
    <property type="component" value="Chromosome"/>
</dbReference>
<dbReference type="RefSeq" id="WP_145079147.1">
    <property type="nucleotide sequence ID" value="NZ_CP036425.1"/>
</dbReference>
<evidence type="ECO:0000313" key="11">
    <source>
        <dbReference type="EMBL" id="QDU34796.1"/>
    </source>
</evidence>
<feature type="region of interest" description="Disordered" evidence="7">
    <location>
        <begin position="299"/>
        <end position="445"/>
    </location>
</feature>
<comment type="subcellular location">
    <subcellularLocation>
        <location evidence="1">Membrane</location>
        <topology evidence="1">Multi-pass membrane protein</topology>
    </subcellularLocation>
</comment>
<evidence type="ECO:0000256" key="8">
    <source>
        <dbReference type="SAM" id="Phobius"/>
    </source>
</evidence>
<sequence length="445" mass="48413">MPDTQTPKDYITPHQMNTLKVALYALIFGTLITLFKLTAYLLTGSVAILSDTLESTINIAAAAVMLYSIWYASRPADKTHPYGHGKIEFLAVGFEGILILFAAIFIAFTAIKKLISGPASINVNIGLGFLFIIGLLTAGLAYYVSSRGKKLNNQILIADGKHLITDVLSTLGVFLGLILVKLTGWLWLDPIIAIIIAAIIFPMSWRLLWQSLSGLMDRSDPADLKRIHEILDREVKAASITSYHKVRVRHTGSYHWVDMHLQVDPTLTVAQSHTLASAIEYKIEQALTPANATAHVEPSGAYCEHNPQSPPPPPYSSDAPSKPALEPARDDKASAQPIDESENLEPIDLAPPRNDTPPPPTTPTSKPSPPPPPAPAPKNPDEATPDVFTVENAITGSGDLYELAHEEASPLQEEQESENDPTNNYPENITDEESDDDFNAPNPNA</sequence>
<dbReference type="InterPro" id="IPR027470">
    <property type="entry name" value="Cation_efflux_CTD"/>
</dbReference>
<feature type="compositionally biased region" description="Pro residues" evidence="7">
    <location>
        <begin position="354"/>
        <end position="378"/>
    </location>
</feature>
<feature type="transmembrane region" description="Helical" evidence="8">
    <location>
        <begin position="123"/>
        <end position="143"/>
    </location>
</feature>
<keyword evidence="12" id="KW-1185">Reference proteome</keyword>
<keyword evidence="5 8" id="KW-1133">Transmembrane helix</keyword>
<dbReference type="InterPro" id="IPR036837">
    <property type="entry name" value="Cation_efflux_CTD_sf"/>
</dbReference>
<dbReference type="Pfam" id="PF16916">
    <property type="entry name" value="ZT_dimer"/>
    <property type="match status" value="1"/>
</dbReference>
<feature type="transmembrane region" description="Helical" evidence="8">
    <location>
        <begin position="89"/>
        <end position="111"/>
    </location>
</feature>
<evidence type="ECO:0000256" key="1">
    <source>
        <dbReference type="ARBA" id="ARBA00004141"/>
    </source>
</evidence>
<feature type="domain" description="Cation efflux protein transmembrane" evidence="9">
    <location>
        <begin position="23"/>
        <end position="216"/>
    </location>
</feature>
<reference evidence="11 12" key="1">
    <citation type="submission" date="2019-02" db="EMBL/GenBank/DDBJ databases">
        <title>Deep-cultivation of Planctomycetes and their phenomic and genomic characterization uncovers novel biology.</title>
        <authorList>
            <person name="Wiegand S."/>
            <person name="Jogler M."/>
            <person name="Boedeker C."/>
            <person name="Pinto D."/>
            <person name="Vollmers J."/>
            <person name="Rivas-Marin E."/>
            <person name="Kohn T."/>
            <person name="Peeters S.H."/>
            <person name="Heuer A."/>
            <person name="Rast P."/>
            <person name="Oberbeckmann S."/>
            <person name="Bunk B."/>
            <person name="Jeske O."/>
            <person name="Meyerdierks A."/>
            <person name="Storesund J.E."/>
            <person name="Kallscheuer N."/>
            <person name="Luecker S."/>
            <person name="Lage O.M."/>
            <person name="Pohl T."/>
            <person name="Merkel B.J."/>
            <person name="Hornburger P."/>
            <person name="Mueller R.-W."/>
            <person name="Bruemmer F."/>
            <person name="Labrenz M."/>
            <person name="Spormann A.M."/>
            <person name="Op den Camp H."/>
            <person name="Overmann J."/>
            <person name="Amann R."/>
            <person name="Jetten M.S.M."/>
            <person name="Mascher T."/>
            <person name="Medema M.H."/>
            <person name="Devos D.P."/>
            <person name="Kaster A.-K."/>
            <person name="Ovreas L."/>
            <person name="Rohde M."/>
            <person name="Galperin M.Y."/>
            <person name="Jogler C."/>
        </authorList>
    </citation>
    <scope>NUCLEOTIDE SEQUENCE [LARGE SCALE GENOMIC DNA]</scope>
    <source>
        <strain evidence="11 12">KS4</strain>
    </source>
</reference>
<evidence type="ECO:0000256" key="6">
    <source>
        <dbReference type="ARBA" id="ARBA00023136"/>
    </source>
</evidence>
<feature type="transmembrane region" description="Helical" evidence="8">
    <location>
        <begin position="191"/>
        <end position="209"/>
    </location>
</feature>
<protein>
    <submittedName>
        <fullName evidence="11">Ferrous-iron efflux pump FieF</fullName>
    </submittedName>
</protein>
<gene>
    <name evidence="11" type="primary">fieF</name>
    <name evidence="11" type="ORF">KS4_28710</name>
</gene>
<dbReference type="GO" id="GO:0005886">
    <property type="term" value="C:plasma membrane"/>
    <property type="evidence" value="ECO:0007669"/>
    <property type="project" value="TreeGrafter"/>
</dbReference>
<evidence type="ECO:0000259" key="9">
    <source>
        <dbReference type="Pfam" id="PF01545"/>
    </source>
</evidence>
<dbReference type="InterPro" id="IPR058533">
    <property type="entry name" value="Cation_efflux_TM"/>
</dbReference>
<feature type="transmembrane region" description="Helical" evidence="8">
    <location>
        <begin position="21"/>
        <end position="43"/>
    </location>
</feature>
<evidence type="ECO:0000259" key="10">
    <source>
        <dbReference type="Pfam" id="PF16916"/>
    </source>
</evidence>
<feature type="compositionally biased region" description="Acidic residues" evidence="7">
    <location>
        <begin position="429"/>
        <end position="438"/>
    </location>
</feature>
<dbReference type="PANTHER" id="PTHR43840">
    <property type="entry name" value="MITOCHONDRIAL METAL TRANSPORTER 1-RELATED"/>
    <property type="match status" value="1"/>
</dbReference>
<dbReference type="InterPro" id="IPR002524">
    <property type="entry name" value="Cation_efflux"/>
</dbReference>
<dbReference type="EMBL" id="CP036425">
    <property type="protein sequence ID" value="QDU34796.1"/>
    <property type="molecule type" value="Genomic_DNA"/>
</dbReference>
<name>A0A517YX53_9BACT</name>
<dbReference type="OrthoDB" id="9806522at2"/>
<keyword evidence="6 8" id="KW-0472">Membrane</keyword>
<dbReference type="AlphaFoldDB" id="A0A517YX53"/>
<evidence type="ECO:0000256" key="2">
    <source>
        <dbReference type="ARBA" id="ARBA00008114"/>
    </source>
</evidence>
<proteinExistence type="inferred from homology"/>
<keyword evidence="3" id="KW-0813">Transport</keyword>